<organism evidence="3 4">
    <name type="scientific">Acinetobacter qingfengensis</name>
    <dbReference type="NCBI Taxonomy" id="1262585"/>
    <lineage>
        <taxon>Bacteria</taxon>
        <taxon>Pseudomonadati</taxon>
        <taxon>Pseudomonadota</taxon>
        <taxon>Gammaproteobacteria</taxon>
        <taxon>Moraxellales</taxon>
        <taxon>Moraxellaceae</taxon>
        <taxon>Acinetobacter</taxon>
    </lineage>
</organism>
<reference evidence="3 4" key="1">
    <citation type="submission" date="2016-09" db="EMBL/GenBank/DDBJ databases">
        <authorList>
            <person name="Capua I."/>
            <person name="De Benedictis P."/>
            <person name="Joannis T."/>
            <person name="Lombin L.H."/>
            <person name="Cattoli G."/>
        </authorList>
    </citation>
    <scope>NUCLEOTIDE SEQUENCE [LARGE SCALE GENOMIC DNA]</scope>
    <source>
        <strain evidence="3 4">ANC 4671</strain>
    </source>
</reference>
<dbReference type="InterPro" id="IPR014507">
    <property type="entry name" value="Baseplate_assembly_J_pred"/>
</dbReference>
<gene>
    <name evidence="3" type="ORF">BJI46_11590</name>
</gene>
<evidence type="ECO:0000313" key="4">
    <source>
        <dbReference type="Proteomes" id="UP000185895"/>
    </source>
</evidence>
<evidence type="ECO:0000259" key="1">
    <source>
        <dbReference type="Pfam" id="PF26078"/>
    </source>
</evidence>
<dbReference type="AlphaFoldDB" id="A0A1E7RC48"/>
<protein>
    <submittedName>
        <fullName evidence="3">Baseplate J family protein</fullName>
    </submittedName>
</protein>
<dbReference type="EMBL" id="MKKK01000017">
    <property type="protein sequence ID" value="OEY96918.1"/>
    <property type="molecule type" value="Genomic_DNA"/>
</dbReference>
<dbReference type="PANTHER" id="PTHR35862:SF1">
    <property type="entry name" value="FELS-2 PROPHAGE PROTEIN"/>
    <property type="match status" value="1"/>
</dbReference>
<comment type="caution">
    <text evidence="3">The sequence shown here is derived from an EMBL/GenBank/DDBJ whole genome shotgun (WGS) entry which is preliminary data.</text>
</comment>
<name>A0A1E7RC48_9GAMM</name>
<dbReference type="OrthoDB" id="9793802at2"/>
<dbReference type="InterPro" id="IPR058530">
    <property type="entry name" value="Baseplate_J-like_C"/>
</dbReference>
<evidence type="ECO:0000313" key="3">
    <source>
        <dbReference type="EMBL" id="OEY96918.1"/>
    </source>
</evidence>
<dbReference type="STRING" id="1262585.BJI46_11590"/>
<feature type="domain" description="Baseplate J-like C-terminal" evidence="2">
    <location>
        <begin position="208"/>
        <end position="288"/>
    </location>
</feature>
<accession>A0A1E7RC48</accession>
<sequence>MTAIDLSQLSPPEVVEQIDYETILAEIIQDYYDRMDALDIEYSTLRESDPAYKLAEVFAYREMLVRQRANESARAVLLAYSSSTDLDHKAAERNLSRRMITEATATTTAIMETDASLRQRVQLAPEGYTTAGSEGAYIFHGMNADVRVKDIEPYSPTPGIVSIYVLSTEGNGTAPEDLIDIVSSALNASEIRPLTDHVNVYSASIVHYNIVANIKIKDGPDADVILADATTTLKTYTDSIHSLGADVSISGIYQALHRPGVEYVDLVSPSGNISIASGQVGYCDSVTLKLIGED</sequence>
<dbReference type="PIRSF" id="PIRSF020481">
    <property type="entry name" value="BAP"/>
    <property type="match status" value="1"/>
</dbReference>
<proteinExistence type="predicted"/>
<dbReference type="Pfam" id="PF26078">
    <property type="entry name" value="Baseplate_J_M"/>
    <property type="match status" value="1"/>
</dbReference>
<dbReference type="InterPro" id="IPR058531">
    <property type="entry name" value="Baseplate_J_M"/>
</dbReference>
<evidence type="ECO:0000259" key="2">
    <source>
        <dbReference type="Pfam" id="PF26079"/>
    </source>
</evidence>
<keyword evidence="4" id="KW-1185">Reference proteome</keyword>
<dbReference type="Proteomes" id="UP000185895">
    <property type="component" value="Unassembled WGS sequence"/>
</dbReference>
<feature type="domain" description="Baseplate J-like central" evidence="1">
    <location>
        <begin position="130"/>
        <end position="200"/>
    </location>
</feature>
<dbReference type="Pfam" id="PF26079">
    <property type="entry name" value="Baseplate_J_C"/>
    <property type="match status" value="1"/>
</dbReference>
<dbReference type="RefSeq" id="WP_070069618.1">
    <property type="nucleotide sequence ID" value="NZ_MKKK01000017.1"/>
</dbReference>
<dbReference type="PANTHER" id="PTHR35862">
    <property type="entry name" value="FELS-2 PROPHAGE PROTEIN"/>
    <property type="match status" value="1"/>
</dbReference>
<dbReference type="InterPro" id="IPR052726">
    <property type="entry name" value="Phage_Baseplate_Hub"/>
</dbReference>